<proteinExistence type="predicted"/>
<dbReference type="Proteomes" id="UP000579605">
    <property type="component" value="Unassembled WGS sequence"/>
</dbReference>
<keyword evidence="2" id="KW-1185">Reference proteome</keyword>
<sequence>MILTLDFVLHGQAGTASVTHRLNDQPAAVGFDLLGIDFGDLDFSGFPVVEATTSYEGQGYRALMGWLQVVRYTSPNDGEMFIVDTGPQFRGIAGMDFPFLSWGMRPTLFDAPAIVESSVDWWADSFLVATPDALMTPIIEPLCAFRWGYAVDDDGVVTSRPPRARPTAEAWAEVRDGVQKLHPGWTLR</sequence>
<comment type="caution">
    <text evidence="1">The sequence shown here is derived from an EMBL/GenBank/DDBJ whole genome shotgun (WGS) entry which is preliminary data.</text>
</comment>
<evidence type="ECO:0000313" key="1">
    <source>
        <dbReference type="EMBL" id="NYH88336.1"/>
    </source>
</evidence>
<dbReference type="EMBL" id="JACBZH010000001">
    <property type="protein sequence ID" value="NYH88336.1"/>
    <property type="molecule type" value="Genomic_DNA"/>
</dbReference>
<name>A0A852ZJ35_9ACTN</name>
<dbReference type="AlphaFoldDB" id="A0A852ZJ35"/>
<accession>A0A852ZJ35</accession>
<gene>
    <name evidence="1" type="ORF">F4554_000974</name>
</gene>
<dbReference type="RefSeq" id="WP_179786250.1">
    <property type="nucleotide sequence ID" value="NZ_BAAARR010000022.1"/>
</dbReference>
<protein>
    <submittedName>
        <fullName evidence="1">Uncharacterized protein</fullName>
    </submittedName>
</protein>
<reference evidence="1 2" key="1">
    <citation type="submission" date="2020-07" db="EMBL/GenBank/DDBJ databases">
        <title>Sequencing the genomes of 1000 actinobacteria strains.</title>
        <authorList>
            <person name="Klenk H.-P."/>
        </authorList>
    </citation>
    <scope>NUCLEOTIDE SEQUENCE [LARGE SCALE GENOMIC DNA]</scope>
    <source>
        <strain evidence="1 2">DSM 18448</strain>
    </source>
</reference>
<evidence type="ECO:0000313" key="2">
    <source>
        <dbReference type="Proteomes" id="UP000579605"/>
    </source>
</evidence>
<organism evidence="1 2">
    <name type="scientific">Actinopolymorpha rutila</name>
    <dbReference type="NCBI Taxonomy" id="446787"/>
    <lineage>
        <taxon>Bacteria</taxon>
        <taxon>Bacillati</taxon>
        <taxon>Actinomycetota</taxon>
        <taxon>Actinomycetes</taxon>
        <taxon>Propionibacteriales</taxon>
        <taxon>Actinopolymorphaceae</taxon>
        <taxon>Actinopolymorpha</taxon>
    </lineage>
</organism>